<dbReference type="FunFam" id="3.40.50.300:FF:000025">
    <property type="entry name" value="ATP-dependent Clp protease subunit"/>
    <property type="match status" value="1"/>
</dbReference>
<dbReference type="InterPro" id="IPR001943">
    <property type="entry name" value="UVR_dom"/>
</dbReference>
<dbReference type="GO" id="GO:0005737">
    <property type="term" value="C:cytoplasm"/>
    <property type="evidence" value="ECO:0007669"/>
    <property type="project" value="TreeGrafter"/>
</dbReference>
<dbReference type="PRINTS" id="PR00300">
    <property type="entry name" value="CLPPROTEASEA"/>
</dbReference>
<evidence type="ECO:0000256" key="2">
    <source>
        <dbReference type="ARBA" id="ARBA00022741"/>
    </source>
</evidence>
<comment type="similarity">
    <text evidence="6">Belongs to the ClpA/ClpB family.</text>
</comment>
<evidence type="ECO:0000256" key="4">
    <source>
        <dbReference type="ARBA" id="ARBA00023186"/>
    </source>
</evidence>
<keyword evidence="2 6" id="KW-0547">Nucleotide-binding</keyword>
<dbReference type="SMART" id="SM01086">
    <property type="entry name" value="ClpB_D2-small"/>
    <property type="match status" value="1"/>
</dbReference>
<evidence type="ECO:0000259" key="9">
    <source>
        <dbReference type="PROSITE" id="PS51903"/>
    </source>
</evidence>
<evidence type="ECO:0000259" key="8">
    <source>
        <dbReference type="PROSITE" id="PS50151"/>
    </source>
</evidence>
<dbReference type="Gene3D" id="1.10.1780.10">
    <property type="entry name" value="Clp, N-terminal domain"/>
    <property type="match status" value="1"/>
</dbReference>
<keyword evidence="4 6" id="KW-0143">Chaperone</keyword>
<dbReference type="RefSeq" id="WP_323163573.1">
    <property type="nucleotide sequence ID" value="NZ_JACEGA010000001.1"/>
</dbReference>
<dbReference type="InterPro" id="IPR041546">
    <property type="entry name" value="ClpA/ClpB_AAA_lid"/>
</dbReference>
<dbReference type="InterPro" id="IPR003593">
    <property type="entry name" value="AAA+_ATPase"/>
</dbReference>
<proteinExistence type="inferred from homology"/>
<dbReference type="InterPro" id="IPR028299">
    <property type="entry name" value="ClpA/B_CS2"/>
</dbReference>
<dbReference type="Gene3D" id="3.40.50.300">
    <property type="entry name" value="P-loop containing nucleotide triphosphate hydrolases"/>
    <property type="match status" value="2"/>
</dbReference>
<keyword evidence="7" id="KW-0175">Coiled coil</keyword>
<dbReference type="InterPro" id="IPR001270">
    <property type="entry name" value="ClpA/B"/>
</dbReference>
<dbReference type="PROSITE" id="PS00870">
    <property type="entry name" value="CLPAB_1"/>
    <property type="match status" value="1"/>
</dbReference>
<gene>
    <name evidence="10" type="ORF">H0486_14800</name>
</gene>
<dbReference type="EMBL" id="JACEGA010000001">
    <property type="protein sequence ID" value="MBB2184146.1"/>
    <property type="molecule type" value="Genomic_DNA"/>
</dbReference>
<dbReference type="PROSITE" id="PS51903">
    <property type="entry name" value="CLP_R"/>
    <property type="match status" value="1"/>
</dbReference>
<dbReference type="InterPro" id="IPR027417">
    <property type="entry name" value="P-loop_NTPase"/>
</dbReference>
<dbReference type="Pfam" id="PF00004">
    <property type="entry name" value="AAA"/>
    <property type="match status" value="1"/>
</dbReference>
<accession>A0A839K3F0</accession>
<evidence type="ECO:0000313" key="10">
    <source>
        <dbReference type="EMBL" id="MBB2184146.1"/>
    </source>
</evidence>
<dbReference type="InterPro" id="IPR036628">
    <property type="entry name" value="Clp_N_dom_sf"/>
</dbReference>
<feature type="coiled-coil region" evidence="7">
    <location>
        <begin position="420"/>
        <end position="482"/>
    </location>
</feature>
<organism evidence="10 11">
    <name type="scientific">Variimorphobacter saccharofermentans</name>
    <dbReference type="NCBI Taxonomy" id="2755051"/>
    <lineage>
        <taxon>Bacteria</taxon>
        <taxon>Bacillati</taxon>
        <taxon>Bacillota</taxon>
        <taxon>Clostridia</taxon>
        <taxon>Lachnospirales</taxon>
        <taxon>Lachnospiraceae</taxon>
        <taxon>Variimorphobacter</taxon>
    </lineage>
</organism>
<dbReference type="PROSITE" id="PS00871">
    <property type="entry name" value="CLPAB_2"/>
    <property type="match status" value="1"/>
</dbReference>
<dbReference type="InterPro" id="IPR003959">
    <property type="entry name" value="ATPase_AAA_core"/>
</dbReference>
<name>A0A839K3F0_9FIRM</name>
<keyword evidence="3 6" id="KW-0067">ATP-binding</keyword>
<dbReference type="GO" id="GO:0008233">
    <property type="term" value="F:peptidase activity"/>
    <property type="evidence" value="ECO:0007669"/>
    <property type="project" value="UniProtKB-KW"/>
</dbReference>
<dbReference type="InterPro" id="IPR050130">
    <property type="entry name" value="ClpA_ClpB"/>
</dbReference>
<dbReference type="PANTHER" id="PTHR11638:SF175">
    <property type="entry name" value="ATP-DEPENDENT CLP PROTEASE, ATP-BINDING SUBUNIT CLPC"/>
    <property type="match status" value="1"/>
</dbReference>
<feature type="domain" description="UVR" evidence="8">
    <location>
        <begin position="424"/>
        <end position="459"/>
    </location>
</feature>
<dbReference type="Gene3D" id="4.10.860.10">
    <property type="entry name" value="UVR domain"/>
    <property type="match status" value="1"/>
</dbReference>
<evidence type="ECO:0000256" key="3">
    <source>
        <dbReference type="ARBA" id="ARBA00022840"/>
    </source>
</evidence>
<dbReference type="Pfam" id="PF17871">
    <property type="entry name" value="AAA_lid_9"/>
    <property type="match status" value="1"/>
</dbReference>
<reference evidence="10 11" key="1">
    <citation type="submission" date="2020-07" db="EMBL/GenBank/DDBJ databases">
        <title>Characterization and genome sequencing of isolate MD1, a novel member within the family Lachnospiraceae.</title>
        <authorList>
            <person name="Rettenmaier R."/>
            <person name="Di Bello L."/>
            <person name="Zinser C."/>
            <person name="Scheitz K."/>
            <person name="Liebl W."/>
            <person name="Zverlov V."/>
        </authorList>
    </citation>
    <scope>NUCLEOTIDE SEQUENCE [LARGE SCALE GENOMIC DNA]</scope>
    <source>
        <strain evidence="10 11">MD1</strain>
    </source>
</reference>
<dbReference type="Pfam" id="PF10431">
    <property type="entry name" value="ClpB_D2-small"/>
    <property type="match status" value="1"/>
</dbReference>
<protein>
    <submittedName>
        <fullName evidence="10">ATP-dependent Clp protease ATP-binding subunit</fullName>
    </submittedName>
</protein>
<dbReference type="FunFam" id="3.40.50.300:FF:000010">
    <property type="entry name" value="Chaperone clpB 1, putative"/>
    <property type="match status" value="1"/>
</dbReference>
<dbReference type="Pfam" id="PF07724">
    <property type="entry name" value="AAA_2"/>
    <property type="match status" value="1"/>
</dbReference>
<dbReference type="Gene3D" id="1.10.8.60">
    <property type="match status" value="2"/>
</dbReference>
<keyword evidence="11" id="KW-1185">Reference proteome</keyword>
<dbReference type="PROSITE" id="PS50151">
    <property type="entry name" value="UVR"/>
    <property type="match status" value="1"/>
</dbReference>
<keyword evidence="10" id="KW-0378">Hydrolase</keyword>
<dbReference type="CDD" id="cd00009">
    <property type="entry name" value="AAA"/>
    <property type="match status" value="1"/>
</dbReference>
<dbReference type="GO" id="GO:0006508">
    <property type="term" value="P:proteolysis"/>
    <property type="evidence" value="ECO:0007669"/>
    <property type="project" value="UniProtKB-KW"/>
</dbReference>
<dbReference type="InterPro" id="IPR004176">
    <property type="entry name" value="Clp_R_N"/>
</dbReference>
<sequence>MYDRFTENAKNAINLAKEVAYRLSHNYIGTEHLLIGLMEVEGVASKVLEENGVTVEKILELVNQLIAPNNGVEMMDGGSFTPRSKRILDQSYKEAAKFKAPLAGTEHILIALIKESDCIAVRLLNTLGVNVQKVYIDILTASGVDVGAAKNEYSSGKGKAKGRTSSTPTLDQFSRDLTEYAREGKLDPVIGRENEIQRVVQILSRRTKNNPCLVGEPGVGKTAIAEGLALKIVEGNIPDTIKEKRVVTLDLSGMVAGSKYRGEFEERIKKVISEVIGDGNVLLFIDEIHTIIGAGGAEGAIDASNILKPSLARGELQIIGATTREEYRKYIEKDAALERRFQPVVVEEPSEDEAIQILFGLRDKYEAHHQVRITDNAIEAAVKLSSRYINDRYLPDKAIDLMDEAASKVRLSTYTSSPQIKDLEQEIKRLESEKEKAIKEEAYEKAGEIKKQQEAAQEQLEKQKLLEDKQKQEKQLVVSDNEIAEIVASWTKIPVKKLAEEETERLQNLENILHQRVVGQDEAVAAVAKAIRRGRVGLKDPNRPIGSFLFLGPTGVGKTELSKALAEAMFGSENSIIRVDMSEYMEKHSVSKLIGSPPGYVGYDEGGQLSEKVRQNPYSVILFDEIEKAHPDVFNILLQVLDDGHITDAQGRRVSFKNTIIIMTSNAGAQNIVSPKRLGFATVIDEKEDYKRMKDGVMDEVKKIFKPEFINRIDEIIVFHSLTKEDIKSIVGIMIATIAKRSKTQMNIALETSQEVIDHLAEVGFDAKYGARPLRRAIQTNIEDKLAEAILAGGIKEGDTVRVEYLDNEMVIQAK</sequence>
<dbReference type="Pfam" id="PF02861">
    <property type="entry name" value="Clp_N"/>
    <property type="match status" value="1"/>
</dbReference>
<dbReference type="SMART" id="SM00382">
    <property type="entry name" value="AAA"/>
    <property type="match status" value="2"/>
</dbReference>
<dbReference type="InterPro" id="IPR018368">
    <property type="entry name" value="ClpA/B_CS1"/>
</dbReference>
<dbReference type="Proteomes" id="UP000574276">
    <property type="component" value="Unassembled WGS sequence"/>
</dbReference>
<dbReference type="GO" id="GO:0034605">
    <property type="term" value="P:cellular response to heat"/>
    <property type="evidence" value="ECO:0007669"/>
    <property type="project" value="TreeGrafter"/>
</dbReference>
<dbReference type="AlphaFoldDB" id="A0A839K3F0"/>
<feature type="domain" description="Clp R" evidence="9">
    <location>
        <begin position="2"/>
        <end position="144"/>
    </location>
</feature>
<dbReference type="InterPro" id="IPR019489">
    <property type="entry name" value="Clp_ATPase_C"/>
</dbReference>
<dbReference type="SUPFAM" id="SSF52540">
    <property type="entry name" value="P-loop containing nucleoside triphosphate hydrolases"/>
    <property type="match status" value="2"/>
</dbReference>
<dbReference type="GO" id="GO:0005524">
    <property type="term" value="F:ATP binding"/>
    <property type="evidence" value="ECO:0007669"/>
    <property type="project" value="UniProtKB-KW"/>
</dbReference>
<comment type="caution">
    <text evidence="10">The sequence shown here is derived from an EMBL/GenBank/DDBJ whole genome shotgun (WGS) entry which is preliminary data.</text>
</comment>
<evidence type="ECO:0000313" key="11">
    <source>
        <dbReference type="Proteomes" id="UP000574276"/>
    </source>
</evidence>
<dbReference type="PANTHER" id="PTHR11638">
    <property type="entry name" value="ATP-DEPENDENT CLP PROTEASE"/>
    <property type="match status" value="1"/>
</dbReference>
<evidence type="ECO:0000256" key="7">
    <source>
        <dbReference type="SAM" id="Coils"/>
    </source>
</evidence>
<dbReference type="GO" id="GO:0016887">
    <property type="term" value="F:ATP hydrolysis activity"/>
    <property type="evidence" value="ECO:0007669"/>
    <property type="project" value="InterPro"/>
</dbReference>
<evidence type="ECO:0000256" key="6">
    <source>
        <dbReference type="RuleBase" id="RU004432"/>
    </source>
</evidence>
<evidence type="ECO:0000256" key="5">
    <source>
        <dbReference type="PROSITE-ProRule" id="PRU01251"/>
    </source>
</evidence>
<dbReference type="CDD" id="cd19499">
    <property type="entry name" value="RecA-like_ClpB_Hsp104-like"/>
    <property type="match status" value="1"/>
</dbReference>
<keyword evidence="10" id="KW-0645">Protease</keyword>
<keyword evidence="1 5" id="KW-0677">Repeat</keyword>
<dbReference type="SUPFAM" id="SSF81923">
    <property type="entry name" value="Double Clp-N motif"/>
    <property type="match status" value="1"/>
</dbReference>
<evidence type="ECO:0000256" key="1">
    <source>
        <dbReference type="ARBA" id="ARBA00022737"/>
    </source>
</evidence>